<dbReference type="GO" id="GO:0016787">
    <property type="term" value="F:hydrolase activity"/>
    <property type="evidence" value="ECO:0007669"/>
    <property type="project" value="UniProtKB-KW"/>
</dbReference>
<keyword evidence="4" id="KW-0067">ATP-binding</keyword>
<protein>
    <submittedName>
        <fullName evidence="7">AAA_11 domain-containing protein</fullName>
    </submittedName>
</protein>
<keyword evidence="1" id="KW-0547">Nucleotide-binding</keyword>
<dbReference type="AlphaFoldDB" id="A0A7I4YK95"/>
<dbReference type="InterPro" id="IPR041677">
    <property type="entry name" value="DNA2/NAM7_AAA_11"/>
</dbReference>
<organism evidence="6 7">
    <name type="scientific">Haemonchus contortus</name>
    <name type="common">Barber pole worm</name>
    <dbReference type="NCBI Taxonomy" id="6289"/>
    <lineage>
        <taxon>Eukaryota</taxon>
        <taxon>Metazoa</taxon>
        <taxon>Ecdysozoa</taxon>
        <taxon>Nematoda</taxon>
        <taxon>Chromadorea</taxon>
        <taxon>Rhabditida</taxon>
        <taxon>Rhabditina</taxon>
        <taxon>Rhabditomorpha</taxon>
        <taxon>Strongyloidea</taxon>
        <taxon>Trichostrongylidae</taxon>
        <taxon>Haemonchus</taxon>
    </lineage>
</organism>
<proteinExistence type="predicted"/>
<reference evidence="7" key="1">
    <citation type="submission" date="2020-12" db="UniProtKB">
        <authorList>
            <consortium name="WormBaseParasite"/>
        </authorList>
    </citation>
    <scope>IDENTIFICATION</scope>
    <source>
        <strain evidence="7">MHco3</strain>
    </source>
</reference>
<dbReference type="InterPro" id="IPR050534">
    <property type="entry name" value="Coronavir_polyprotein_1ab"/>
</dbReference>
<evidence type="ECO:0000256" key="4">
    <source>
        <dbReference type="ARBA" id="ARBA00022840"/>
    </source>
</evidence>
<dbReference type="Pfam" id="PF13086">
    <property type="entry name" value="AAA_11"/>
    <property type="match status" value="1"/>
</dbReference>
<dbReference type="InterPro" id="IPR027417">
    <property type="entry name" value="P-loop_NTPase"/>
</dbReference>
<keyword evidence="2" id="KW-0378">Hydrolase</keyword>
<keyword evidence="3" id="KW-0347">Helicase</keyword>
<keyword evidence="6" id="KW-1185">Reference proteome</keyword>
<dbReference type="PANTHER" id="PTHR43788">
    <property type="entry name" value="DNA2/NAM7 HELICASE FAMILY MEMBER"/>
    <property type="match status" value="1"/>
</dbReference>
<dbReference type="GO" id="GO:0043139">
    <property type="term" value="F:5'-3' DNA helicase activity"/>
    <property type="evidence" value="ECO:0007669"/>
    <property type="project" value="TreeGrafter"/>
</dbReference>
<dbReference type="GO" id="GO:0005524">
    <property type="term" value="F:ATP binding"/>
    <property type="evidence" value="ECO:0007669"/>
    <property type="project" value="UniProtKB-KW"/>
</dbReference>
<sequence length="641" mass="71284">MVLSVARRGNRGQAVNHIYAAFEGSPEALRVTQSVCSFPLTQVEREDLLLASARTNVSCAMRFSHTAISVQAQRVLTAEIRRFLPAHPNEAIMPLGVSLLPQQDRNWVDERLAAFTSYGRHVRVARLRMGKLFAVASASLASQAFLTDDKCTHEMMAFIPNLDGLPLRLQIELPAMAPDNGWNRLRNVDVWVVHSTTMTRATITFVQYDFDSRTLAVELSADTRSQQSIRDAVIEHGRVFDDHTARVRVCVRLSRPPSGTDPVFELLAASNLFFGIDPTSPFLANFILDSVYGGRPRDHNPPPPPPPTNMTIILDSRRLQLRPDQARAVEMSTGAHPIFAIQAAYGTGKTVIGAFIAARLSVPGELVIATATTNVAIAQFTETLLRLDEFSHLPILRFVADSALQKGAPRTPVDLHTVLQSLLSRYSDGLHPQDIRRLRRYTRGRRLLEQLLFHPEQLSRLSEEEREEYRIAEMCNSEATERAIAILLRLQFPAVLCITTSSLLNSTREGGLFHELLSSCRTIIADEASQIPEPVFVAMVTRFPQARHIYIGDVHQLQPHLRCPRSALAARLGGRGVMSLLLSRNIPLAPLVTTFRAHPALVHLSNTLVCDGTLESGTPAHRRNDLIPRLSLQTHECPSYL</sequence>
<feature type="domain" description="DNA2/NAM7 helicase helicase" evidence="5">
    <location>
        <begin position="322"/>
        <end position="559"/>
    </location>
</feature>
<dbReference type="OrthoDB" id="5870259at2759"/>
<dbReference type="Proteomes" id="UP000025227">
    <property type="component" value="Unplaced"/>
</dbReference>
<evidence type="ECO:0000256" key="2">
    <source>
        <dbReference type="ARBA" id="ARBA00022801"/>
    </source>
</evidence>
<evidence type="ECO:0000313" key="7">
    <source>
        <dbReference type="WBParaSite" id="HCON_00112680-00001"/>
    </source>
</evidence>
<evidence type="ECO:0000259" key="5">
    <source>
        <dbReference type="Pfam" id="PF13086"/>
    </source>
</evidence>
<accession>A0A7I4YK95</accession>
<name>A0A7I4YK95_HAECO</name>
<dbReference type="WBParaSite" id="HCON_00112680-00001">
    <property type="protein sequence ID" value="HCON_00112680-00001"/>
    <property type="gene ID" value="HCON_00112680"/>
</dbReference>
<evidence type="ECO:0000256" key="1">
    <source>
        <dbReference type="ARBA" id="ARBA00022741"/>
    </source>
</evidence>
<dbReference type="PANTHER" id="PTHR43788:SF16">
    <property type="entry name" value="HELICASE WITH ZINC FINGER 2"/>
    <property type="match status" value="1"/>
</dbReference>
<dbReference type="Gene3D" id="3.40.50.300">
    <property type="entry name" value="P-loop containing nucleotide triphosphate hydrolases"/>
    <property type="match status" value="1"/>
</dbReference>
<evidence type="ECO:0000313" key="6">
    <source>
        <dbReference type="Proteomes" id="UP000025227"/>
    </source>
</evidence>
<dbReference type="SUPFAM" id="SSF52540">
    <property type="entry name" value="P-loop containing nucleoside triphosphate hydrolases"/>
    <property type="match status" value="1"/>
</dbReference>
<evidence type="ECO:0000256" key="3">
    <source>
        <dbReference type="ARBA" id="ARBA00022806"/>
    </source>
</evidence>